<dbReference type="Pfam" id="PF07963">
    <property type="entry name" value="N_methyl"/>
    <property type="match status" value="1"/>
</dbReference>
<proteinExistence type="predicted"/>
<reference evidence="4" key="1">
    <citation type="submission" date="2006-12" db="EMBL/GenBank/DDBJ databases">
        <title>Complete sequence of Halorhodospira halophila SL1.</title>
        <authorList>
            <consortium name="US DOE Joint Genome Institute"/>
            <person name="Copeland A."/>
            <person name="Lucas S."/>
            <person name="Lapidus A."/>
            <person name="Barry K."/>
            <person name="Detter J.C."/>
            <person name="Glavina del Rio T."/>
            <person name="Hammon N."/>
            <person name="Israni S."/>
            <person name="Dalin E."/>
            <person name="Tice H."/>
            <person name="Pitluck S."/>
            <person name="Saunders E."/>
            <person name="Brettin T."/>
            <person name="Bruce D."/>
            <person name="Han C."/>
            <person name="Tapia R."/>
            <person name="Schmutz J."/>
            <person name="Larimer F."/>
            <person name="Land M."/>
            <person name="Hauser L."/>
            <person name="Kyrpides N."/>
            <person name="Mikhailova N."/>
            <person name="Hoff W."/>
            <person name="Richardson P."/>
        </authorList>
    </citation>
    <scope>NUCLEOTIDE SEQUENCE [LARGE SCALE GENOMIC DNA]</scope>
    <source>
        <strain evidence="4">DSM 244 / SL1</strain>
    </source>
</reference>
<keyword evidence="4" id="KW-1185">Reference proteome</keyword>
<dbReference type="EMBL" id="CP000544">
    <property type="protein sequence ID" value="ABM61113.1"/>
    <property type="molecule type" value="Genomic_DNA"/>
</dbReference>
<dbReference type="NCBIfam" id="TIGR02532">
    <property type="entry name" value="IV_pilin_GFxxxE"/>
    <property type="match status" value="1"/>
</dbReference>
<accession>A1WTV1</accession>
<keyword evidence="2" id="KW-1133">Transmembrane helix</keyword>
<keyword evidence="2" id="KW-0812">Transmembrane</keyword>
<dbReference type="InterPro" id="IPR045584">
    <property type="entry name" value="Pilin-like"/>
</dbReference>
<dbReference type="HOGENOM" id="CLU_1370530_0_0_6"/>
<dbReference type="eggNOG" id="COG4970">
    <property type="taxonomic scope" value="Bacteria"/>
</dbReference>
<dbReference type="InterPro" id="IPR012902">
    <property type="entry name" value="N_methyl_site"/>
</dbReference>
<dbReference type="Proteomes" id="UP000000647">
    <property type="component" value="Chromosome"/>
</dbReference>
<sequence length="199" mass="21002">MPRPRDVTPSAPRRGSELPSARRRVGGRRRDPAPHRWGSGAVTARHRGVTLIELILVLVILSILAGIAAPRLGGFTDGPSVNAVKNGLISDLRSARGKAMACSGADLKVDLGRAWAMTWESSGDGCGPLRGLTERDGVTVTSSPDAFRLTYPHGELVADDGGEINDKSFEVALSKGDASRTMCVRVATGSVTRGECNED</sequence>
<evidence type="ECO:0000313" key="3">
    <source>
        <dbReference type="EMBL" id="ABM61113.1"/>
    </source>
</evidence>
<dbReference type="AlphaFoldDB" id="A1WTV1"/>
<gene>
    <name evidence="3" type="ordered locus">Hhal_0319</name>
</gene>
<feature type="transmembrane region" description="Helical" evidence="2">
    <location>
        <begin position="49"/>
        <end position="69"/>
    </location>
</feature>
<dbReference type="SUPFAM" id="SSF54523">
    <property type="entry name" value="Pili subunits"/>
    <property type="match status" value="1"/>
</dbReference>
<evidence type="ECO:0000313" key="4">
    <source>
        <dbReference type="Proteomes" id="UP000000647"/>
    </source>
</evidence>
<feature type="region of interest" description="Disordered" evidence="1">
    <location>
        <begin position="1"/>
        <end position="39"/>
    </location>
</feature>
<dbReference type="RefSeq" id="WP_011813136.1">
    <property type="nucleotide sequence ID" value="NC_008789.1"/>
</dbReference>
<dbReference type="Gene3D" id="3.30.700.10">
    <property type="entry name" value="Glycoprotein, Type 4 Pilin"/>
    <property type="match status" value="1"/>
</dbReference>
<name>A1WTV1_HALHL</name>
<dbReference type="KEGG" id="hha:Hhal_0319"/>
<reference evidence="3 4" key="2">
    <citation type="journal article" date="2013" name="Stand. Genomic Sci.">
        <title>Complete genome sequence of Halorhodospira halophila SL1.</title>
        <authorList>
            <person name="Challacombe J.F."/>
            <person name="Majid S."/>
            <person name="Deole R."/>
            <person name="Brettin T.S."/>
            <person name="Bruce D."/>
            <person name="Delano S.F."/>
            <person name="Detter J.C."/>
            <person name="Gleasner C.D."/>
            <person name="Han C.S."/>
            <person name="Misra M."/>
            <person name="Reitenga K.G."/>
            <person name="Mikhailova N."/>
            <person name="Woyke T."/>
            <person name="Pitluck S."/>
            <person name="Nolan M."/>
            <person name="Land M.L."/>
            <person name="Saunders E."/>
            <person name="Tapia R."/>
            <person name="Lapidus A."/>
            <person name="Ivanova N."/>
            <person name="Hoff W.D."/>
        </authorList>
    </citation>
    <scope>NUCLEOTIDE SEQUENCE [LARGE SCALE GENOMIC DNA]</scope>
    <source>
        <strain evidence="4">DSM 244 / SL1</strain>
    </source>
</reference>
<protein>
    <recommendedName>
        <fullName evidence="5">Prepilin-type N-terminal cleavage/methylation domain-containing protein</fullName>
    </recommendedName>
</protein>
<evidence type="ECO:0000256" key="2">
    <source>
        <dbReference type="SAM" id="Phobius"/>
    </source>
</evidence>
<evidence type="ECO:0008006" key="5">
    <source>
        <dbReference type="Google" id="ProtNLM"/>
    </source>
</evidence>
<dbReference type="STRING" id="349124.Hhal_0319"/>
<keyword evidence="2" id="KW-0472">Membrane</keyword>
<organism evidence="3 4">
    <name type="scientific">Halorhodospira halophila (strain DSM 244 / SL1)</name>
    <name type="common">Ectothiorhodospira halophila (strain DSM 244 / SL1)</name>
    <dbReference type="NCBI Taxonomy" id="349124"/>
    <lineage>
        <taxon>Bacteria</taxon>
        <taxon>Pseudomonadati</taxon>
        <taxon>Pseudomonadota</taxon>
        <taxon>Gammaproteobacteria</taxon>
        <taxon>Chromatiales</taxon>
        <taxon>Ectothiorhodospiraceae</taxon>
        <taxon>Halorhodospira</taxon>
    </lineage>
</organism>
<evidence type="ECO:0000256" key="1">
    <source>
        <dbReference type="SAM" id="MobiDB-lite"/>
    </source>
</evidence>
<dbReference type="PROSITE" id="PS00409">
    <property type="entry name" value="PROKAR_NTER_METHYL"/>
    <property type="match status" value="1"/>
</dbReference>